<gene>
    <name evidence="1" type="ORF">IV88_GL000001</name>
</gene>
<dbReference type="Proteomes" id="UP000051249">
    <property type="component" value="Unassembled WGS sequence"/>
</dbReference>
<dbReference type="RefSeq" id="WP_057797444.1">
    <property type="nucleotide sequence ID" value="NZ_BJZZ01000086.1"/>
</dbReference>
<comment type="caution">
    <text evidence="1">The sequence shown here is derived from an EMBL/GenBank/DDBJ whole genome shotgun (WGS) entry which is preliminary data.</text>
</comment>
<dbReference type="PATRIC" id="fig|480391.4.peg.1"/>
<keyword evidence="2" id="KW-1185">Reference proteome</keyword>
<proteinExistence type="predicted"/>
<name>A0A0R2NKC8_9LACO</name>
<organism evidence="1 2">
    <name type="scientific">Pediococcus argentinicus</name>
    <dbReference type="NCBI Taxonomy" id="480391"/>
    <lineage>
        <taxon>Bacteria</taxon>
        <taxon>Bacillati</taxon>
        <taxon>Bacillota</taxon>
        <taxon>Bacilli</taxon>
        <taxon>Lactobacillales</taxon>
        <taxon>Lactobacillaceae</taxon>
        <taxon>Pediococcus</taxon>
    </lineage>
</organism>
<reference evidence="1 2" key="1">
    <citation type="journal article" date="2015" name="Genome Announc.">
        <title>Expanding the biotechnology potential of lactobacilli through comparative genomics of 213 strains and associated genera.</title>
        <authorList>
            <person name="Sun Z."/>
            <person name="Harris H.M."/>
            <person name="McCann A."/>
            <person name="Guo C."/>
            <person name="Argimon S."/>
            <person name="Zhang W."/>
            <person name="Yang X."/>
            <person name="Jeffery I.B."/>
            <person name="Cooney J.C."/>
            <person name="Kagawa T.F."/>
            <person name="Liu W."/>
            <person name="Song Y."/>
            <person name="Salvetti E."/>
            <person name="Wrobel A."/>
            <person name="Rasinkangas P."/>
            <person name="Parkhill J."/>
            <person name="Rea M.C."/>
            <person name="O'Sullivan O."/>
            <person name="Ritari J."/>
            <person name="Douillard F.P."/>
            <person name="Paul Ross R."/>
            <person name="Yang R."/>
            <person name="Briner A.E."/>
            <person name="Felis G.E."/>
            <person name="de Vos W.M."/>
            <person name="Barrangou R."/>
            <person name="Klaenhammer T.R."/>
            <person name="Caufield P.W."/>
            <person name="Cui Y."/>
            <person name="Zhang H."/>
            <person name="O'Toole P.W."/>
        </authorList>
    </citation>
    <scope>NUCLEOTIDE SEQUENCE [LARGE SCALE GENOMIC DNA]</scope>
    <source>
        <strain evidence="1 2">DSM 23026</strain>
    </source>
</reference>
<sequence>MNLYLDFLDHQKQLISSRTISSHQDIICDIPLIEDTQICAKTTLYLHDISTWKTPGKTLVFDKVRGLHQTTLSTRSLINHFIKTTDVSFVLMKAFCDHLNVNHAIPFVMGNLRLVPLSGTSKRPAHWIMAHQLHDLHTDNQRPEYSVATFEGRQRIHIPVPEKTITTRLVKARKILDFQLSVLNDFCNAFNLTKLLPEDKYLSPIDHRITCTEQRDKPCRETLIDLLAHLHCNTNSLLFGESGFTVKETIKMLNERLDEDGKV</sequence>
<evidence type="ECO:0000313" key="1">
    <source>
        <dbReference type="EMBL" id="KRO26217.1"/>
    </source>
</evidence>
<accession>A0A0R2NKC8</accession>
<evidence type="ECO:0000313" key="2">
    <source>
        <dbReference type="Proteomes" id="UP000051249"/>
    </source>
</evidence>
<dbReference type="EMBL" id="JQCQ01000001">
    <property type="protein sequence ID" value="KRO26217.1"/>
    <property type="molecule type" value="Genomic_DNA"/>
</dbReference>
<protein>
    <submittedName>
        <fullName evidence="1">Uncharacterized protein</fullName>
    </submittedName>
</protein>
<dbReference type="AlphaFoldDB" id="A0A0R2NKC8"/>
<dbReference type="OrthoDB" id="2155584at2"/>